<dbReference type="GO" id="GO:0019773">
    <property type="term" value="C:proteasome core complex, alpha-subunit complex"/>
    <property type="evidence" value="ECO:0007669"/>
    <property type="project" value="UniProtKB-UniRule"/>
</dbReference>
<evidence type="ECO:0000256" key="1">
    <source>
        <dbReference type="ARBA" id="ARBA00002000"/>
    </source>
</evidence>
<dbReference type="InParanoid" id="A0A1Z5J8L8"/>
<dbReference type="InterPro" id="IPR034642">
    <property type="entry name" value="Proteasome_subunit_alpha6"/>
</dbReference>
<name>A0A1Z5J8L8_FISSO</name>
<comment type="function">
    <text evidence="1">The proteasome is a multicatalytic proteinase complex which is characterized by its ability to cleave peptides with Arg, Phe, Tyr, Leu, and Glu adjacent to the leaving group at neutral or slightly basic pH. The proteasome has an ATP-dependent proteolytic activity.</text>
</comment>
<proteinExistence type="inferred from homology"/>
<keyword evidence="5 8" id="KW-0647">Proteasome</keyword>
<evidence type="ECO:0000256" key="5">
    <source>
        <dbReference type="ARBA" id="ARBA00022942"/>
    </source>
</evidence>
<dbReference type="EC" id="3.4.25.1" evidence="10"/>
<dbReference type="OrthoDB" id="5835702at2759"/>
<organism evidence="10 11">
    <name type="scientific">Fistulifera solaris</name>
    <name type="common">Oleaginous diatom</name>
    <dbReference type="NCBI Taxonomy" id="1519565"/>
    <lineage>
        <taxon>Eukaryota</taxon>
        <taxon>Sar</taxon>
        <taxon>Stramenopiles</taxon>
        <taxon>Ochrophyta</taxon>
        <taxon>Bacillariophyta</taxon>
        <taxon>Bacillariophyceae</taxon>
        <taxon>Bacillariophycidae</taxon>
        <taxon>Naviculales</taxon>
        <taxon>Naviculaceae</taxon>
        <taxon>Fistulifera</taxon>
    </lineage>
</organism>
<dbReference type="CDD" id="cd03754">
    <property type="entry name" value="proteasome_alpha_type_6"/>
    <property type="match status" value="1"/>
</dbReference>
<accession>A0A1Z5J8L8</accession>
<evidence type="ECO:0000256" key="7">
    <source>
        <dbReference type="ARBA" id="ARBA00026071"/>
    </source>
</evidence>
<comment type="subcellular location">
    <subcellularLocation>
        <location evidence="3">Cytoplasm</location>
    </subcellularLocation>
    <subcellularLocation>
        <location evidence="2">Nucleus</location>
    </subcellularLocation>
</comment>
<dbReference type="PROSITE" id="PS51475">
    <property type="entry name" value="PROTEASOME_ALPHA_2"/>
    <property type="match status" value="1"/>
</dbReference>
<dbReference type="InterPro" id="IPR029055">
    <property type="entry name" value="Ntn_hydrolases_N"/>
</dbReference>
<gene>
    <name evidence="10" type="ORF">FisN_3Lh354</name>
</gene>
<dbReference type="GO" id="GO:0005634">
    <property type="term" value="C:nucleus"/>
    <property type="evidence" value="ECO:0007669"/>
    <property type="project" value="UniProtKB-SubCell"/>
</dbReference>
<comment type="similarity">
    <text evidence="8">Belongs to the peptidase T1A family.</text>
</comment>
<keyword evidence="6" id="KW-0539">Nucleus</keyword>
<protein>
    <submittedName>
        <fullName evidence="10">20S proteasome subunit alpha 1</fullName>
        <ecNumber evidence="10">3.4.25.1</ecNumber>
    </submittedName>
</protein>
<dbReference type="FunFam" id="3.60.20.10:FF:000055">
    <property type="entry name" value="Proteasome subunit alpha type"/>
    <property type="match status" value="1"/>
</dbReference>
<dbReference type="Pfam" id="PF10584">
    <property type="entry name" value="Proteasome_A_N"/>
    <property type="match status" value="1"/>
</dbReference>
<keyword evidence="10" id="KW-0378">Hydrolase</keyword>
<dbReference type="GO" id="GO:0006511">
    <property type="term" value="P:ubiquitin-dependent protein catabolic process"/>
    <property type="evidence" value="ECO:0007669"/>
    <property type="project" value="InterPro"/>
</dbReference>
<keyword evidence="11" id="KW-1185">Reference proteome</keyword>
<evidence type="ECO:0000259" key="9">
    <source>
        <dbReference type="SMART" id="SM00948"/>
    </source>
</evidence>
<evidence type="ECO:0000313" key="11">
    <source>
        <dbReference type="Proteomes" id="UP000198406"/>
    </source>
</evidence>
<dbReference type="Proteomes" id="UP000198406">
    <property type="component" value="Unassembled WGS sequence"/>
</dbReference>
<dbReference type="InterPro" id="IPR023332">
    <property type="entry name" value="Proteasome_alpha-type"/>
</dbReference>
<comment type="caution">
    <text evidence="10">The sequence shown here is derived from an EMBL/GenBank/DDBJ whole genome shotgun (WGS) entry which is preliminary data.</text>
</comment>
<dbReference type="InterPro" id="IPR001353">
    <property type="entry name" value="Proteasome_sua/b"/>
</dbReference>
<evidence type="ECO:0000256" key="3">
    <source>
        <dbReference type="ARBA" id="ARBA00004496"/>
    </source>
</evidence>
<dbReference type="AlphaFoldDB" id="A0A1Z5J8L8"/>
<evidence type="ECO:0000256" key="6">
    <source>
        <dbReference type="ARBA" id="ARBA00023242"/>
    </source>
</evidence>
<reference evidence="10 11" key="1">
    <citation type="journal article" date="2015" name="Plant Cell">
        <title>Oil accumulation by the oleaginous diatom Fistulifera solaris as revealed by the genome and transcriptome.</title>
        <authorList>
            <person name="Tanaka T."/>
            <person name="Maeda Y."/>
            <person name="Veluchamy A."/>
            <person name="Tanaka M."/>
            <person name="Abida H."/>
            <person name="Marechal E."/>
            <person name="Bowler C."/>
            <person name="Muto M."/>
            <person name="Sunaga Y."/>
            <person name="Tanaka M."/>
            <person name="Yoshino T."/>
            <person name="Taniguchi T."/>
            <person name="Fukuda Y."/>
            <person name="Nemoto M."/>
            <person name="Matsumoto M."/>
            <person name="Wong P.S."/>
            <person name="Aburatani S."/>
            <person name="Fujibuchi W."/>
        </authorList>
    </citation>
    <scope>NUCLEOTIDE SEQUENCE [LARGE SCALE GENOMIC DNA]</scope>
    <source>
        <strain evidence="10 11">JPCC DA0580</strain>
    </source>
</reference>
<dbReference type="Pfam" id="PF00227">
    <property type="entry name" value="Proteasome"/>
    <property type="match status" value="1"/>
</dbReference>
<dbReference type="InterPro" id="IPR000426">
    <property type="entry name" value="Proteasome_asu_N"/>
</dbReference>
<dbReference type="FunCoup" id="A0A1Z5J8L8">
    <property type="interactions" value="433"/>
</dbReference>
<dbReference type="Gene3D" id="3.60.20.10">
    <property type="entry name" value="Glutamine Phosphoribosylpyrophosphate, subunit 1, domain 1"/>
    <property type="match status" value="1"/>
</dbReference>
<evidence type="ECO:0000313" key="10">
    <source>
        <dbReference type="EMBL" id="GAX10158.1"/>
    </source>
</evidence>
<dbReference type="InterPro" id="IPR050115">
    <property type="entry name" value="Proteasome_alpha"/>
</dbReference>
<dbReference type="SUPFAM" id="SSF56235">
    <property type="entry name" value="N-terminal nucleophile aminohydrolases (Ntn hydrolases)"/>
    <property type="match status" value="1"/>
</dbReference>
<feature type="domain" description="Proteasome alpha-type subunits" evidence="9">
    <location>
        <begin position="7"/>
        <end position="29"/>
    </location>
</feature>
<evidence type="ECO:0000256" key="8">
    <source>
        <dbReference type="PROSITE-ProRule" id="PRU00808"/>
    </source>
</evidence>
<comment type="subunit">
    <text evidence="7">The 26S proteasome consists of a 20S proteasome core and two 19S regulatory subunits. The 20S proteasome core is composed of 28 subunits that are arranged in four stacked rings, resulting in a barrel-shaped structure. The two end rings are each formed by seven alpha subunits, and the two central rings are each formed by seven beta subunits. The catalytic chamber with the active sites is on the inside of the barrel.</text>
</comment>
<dbReference type="GO" id="GO:0016787">
    <property type="term" value="F:hydrolase activity"/>
    <property type="evidence" value="ECO:0007669"/>
    <property type="project" value="UniProtKB-KW"/>
</dbReference>
<keyword evidence="4" id="KW-0963">Cytoplasm</keyword>
<evidence type="ECO:0000256" key="2">
    <source>
        <dbReference type="ARBA" id="ARBA00004123"/>
    </source>
</evidence>
<dbReference type="GO" id="GO:0005737">
    <property type="term" value="C:cytoplasm"/>
    <property type="evidence" value="ECO:0007669"/>
    <property type="project" value="UniProtKB-SubCell"/>
</dbReference>
<dbReference type="PANTHER" id="PTHR11599">
    <property type="entry name" value="PROTEASOME SUBUNIT ALPHA/BETA"/>
    <property type="match status" value="1"/>
</dbReference>
<dbReference type="EMBL" id="BDSP01000016">
    <property type="protein sequence ID" value="GAX10158.1"/>
    <property type="molecule type" value="Genomic_DNA"/>
</dbReference>
<sequence length="245" mass="26883">MSRDSNYDHHIAIFSPQGRLYQMEYCYKAAQSGLTVVAVRGSDSTAVVTQKKVPDRLMEPESVTHLFQITDKIGCCVTGTSADGKSYVKRARYEAGKWAFDHGYSCPVSVLAKRMADLAQLDTQYAGMRPLAVIAVFIGVDDETGPTIYKVDCAGHYLPYFATAAGPKEQEAMNFLEKRVDEMKTMDSDSVVRTAITCLGHVLGSDFRGSEIEVAQVVTKKGKVHMLNEDEIEAHLNAIADDADA</sequence>
<evidence type="ECO:0000256" key="4">
    <source>
        <dbReference type="ARBA" id="ARBA00022490"/>
    </source>
</evidence>
<dbReference type="SMART" id="SM00948">
    <property type="entry name" value="Proteasome_A_N"/>
    <property type="match status" value="1"/>
</dbReference>